<sequence length="562" mass="63089">MRPNTRCAVYTRKSSEEGLEQSFNSLHAQREACEAYVLSQKHEGWQVLSAKYDDGGFSGGNMERPGLKKLLGDIAAGEIDTVVVYKVDRLTRSLADFAKIVETFDSKGVSFVSVTQQFNTTTSMGRLTLNVLLSFAQFEREVTGERIRDKVAASKKKGMWMGGIVPLGYDHKDRQLHVNEAEAEQVRHIFDQYLRLRSVFDLYDYLKTSGYRSKQRVRADGRSGGGSVLSRGTLYHLLSNPVYIGKTRHGGKLYEGRHKAIIDQKTWDQTAEVLATNRVKRRTSRNVASRRILLGLLFDERENRFTPTHSSKKGRRYAYYTLKADDRKSTTRLPALEFEQLIVGRIRDLLSKPLELAAQCPDLTVKDTRLIVAAGQHRAEQLTEMGTKESVRLIRSILGRVVVREAEIQIEIHHPKLRLELLGIDTGAPSDHDTIKLSSPLLIKRRGSEVRLVLENGEPSEAKPVPSLTKAVAWSRHWADQIVSGKLVRMEDLAKSAGVSKIHARRMLRCAALSPALTDQILDGRQPVGLTFDKLTRNLPLSWKAQYLSLASHSQADGGYGS</sequence>
<evidence type="ECO:0000313" key="2">
    <source>
        <dbReference type="Proteomes" id="UP000569005"/>
    </source>
</evidence>
<comment type="caution">
    <text evidence="1">The sequence shown here is derived from an EMBL/GenBank/DDBJ whole genome shotgun (WGS) entry which is preliminary data.</text>
</comment>
<name>A0ACC5P3K8_9BACT</name>
<gene>
    <name evidence="1" type="ORF">HDF13_003779</name>
</gene>
<protein>
    <submittedName>
        <fullName evidence="1">DNA invertase Pin-like site-specific DNA recombinase</fullName>
    </submittedName>
</protein>
<dbReference type="EMBL" id="JACHEA010000001">
    <property type="protein sequence ID" value="MBB5341446.1"/>
    <property type="molecule type" value="Genomic_DNA"/>
</dbReference>
<keyword evidence="2" id="KW-1185">Reference proteome</keyword>
<evidence type="ECO:0000313" key="1">
    <source>
        <dbReference type="EMBL" id="MBB5341446.1"/>
    </source>
</evidence>
<proteinExistence type="predicted"/>
<organism evidence="1 2">
    <name type="scientific">Tunturiibacter gelidiferens</name>
    <dbReference type="NCBI Taxonomy" id="3069689"/>
    <lineage>
        <taxon>Bacteria</taxon>
        <taxon>Pseudomonadati</taxon>
        <taxon>Acidobacteriota</taxon>
        <taxon>Terriglobia</taxon>
        <taxon>Terriglobales</taxon>
        <taxon>Acidobacteriaceae</taxon>
        <taxon>Tunturiibacter</taxon>
    </lineage>
</organism>
<reference evidence="1" key="1">
    <citation type="submission" date="2020-08" db="EMBL/GenBank/DDBJ databases">
        <title>Genomic Encyclopedia of Type Strains, Phase IV (KMG-V): Genome sequencing to study the core and pangenomes of soil and plant-associated prokaryotes.</title>
        <authorList>
            <person name="Whitman W."/>
        </authorList>
    </citation>
    <scope>NUCLEOTIDE SEQUENCE</scope>
    <source>
        <strain evidence="1">M8UP15</strain>
    </source>
</reference>
<accession>A0ACC5P3K8</accession>
<dbReference type="Proteomes" id="UP000569005">
    <property type="component" value="Unassembled WGS sequence"/>
</dbReference>